<comment type="caution">
    <text evidence="2">The sequence shown here is derived from an EMBL/GenBank/DDBJ whole genome shotgun (WGS) entry which is preliminary data.</text>
</comment>
<keyword evidence="1 2" id="KW-0378">Hydrolase</keyword>
<evidence type="ECO:0000256" key="1">
    <source>
        <dbReference type="ARBA" id="ARBA00022801"/>
    </source>
</evidence>
<proteinExistence type="predicted"/>
<sequence>MASRAAGTYPPVPEPLPHPIVDTHTHLDICTGVRLPLGSGEPEPEVTPDADEEFPSLDFFHDTAAEAGVRRIVQIGCDLPAARWTTALVASQYSGISGIDPISDAASSLVAGEAAARTVPPPPSGGRTWMIGGAALHPNEAPRLAERGLLGDALTEIESLVSSHERMRVVGETGLDYFRTAEEGVAEQQRSFRAHIEIAKRTGRALQIHDREAHADVLRILKEEGAPEVTIFHCYSGDEAMARECAAEGYYMSFAGNLTFKNADELRRAAAAAPLELLLTETDAPFLTPHPHRGKPGGPYLTAITARKLAEVRGMSEEDLCAAVWNNAERALGSWD</sequence>
<dbReference type="InterPro" id="IPR018228">
    <property type="entry name" value="DNase_TatD-rel_CS"/>
</dbReference>
<name>A0ABN2AC12_9MICO</name>
<dbReference type="Pfam" id="PF01026">
    <property type="entry name" value="TatD_DNase"/>
    <property type="match status" value="1"/>
</dbReference>
<dbReference type="Gene3D" id="3.20.20.140">
    <property type="entry name" value="Metal-dependent hydrolases"/>
    <property type="match status" value="1"/>
</dbReference>
<dbReference type="InterPro" id="IPR032466">
    <property type="entry name" value="Metal_Hydrolase"/>
</dbReference>
<dbReference type="PANTHER" id="PTHR46124:SF2">
    <property type="entry name" value="D-AMINOACYL-TRNA DEACYLASE"/>
    <property type="match status" value="1"/>
</dbReference>
<dbReference type="PANTHER" id="PTHR46124">
    <property type="entry name" value="D-AMINOACYL-TRNA DEACYLASE"/>
    <property type="match status" value="1"/>
</dbReference>
<dbReference type="InterPro" id="IPR001130">
    <property type="entry name" value="TatD-like"/>
</dbReference>
<dbReference type="RefSeq" id="WP_173151720.1">
    <property type="nucleotide sequence ID" value="NZ_BAAALX010000009.1"/>
</dbReference>
<keyword evidence="3" id="KW-1185">Reference proteome</keyword>
<evidence type="ECO:0000313" key="2">
    <source>
        <dbReference type="EMBL" id="GAA1515644.1"/>
    </source>
</evidence>
<gene>
    <name evidence="2" type="ORF">GCM10009690_18360</name>
</gene>
<dbReference type="Proteomes" id="UP001500177">
    <property type="component" value="Unassembled WGS sequence"/>
</dbReference>
<reference evidence="2 3" key="1">
    <citation type="journal article" date="2019" name="Int. J. Syst. Evol. Microbiol.">
        <title>The Global Catalogue of Microorganisms (GCM) 10K type strain sequencing project: providing services to taxonomists for standard genome sequencing and annotation.</title>
        <authorList>
            <consortium name="The Broad Institute Genomics Platform"/>
            <consortium name="The Broad Institute Genome Sequencing Center for Infectious Disease"/>
            <person name="Wu L."/>
            <person name="Ma J."/>
        </authorList>
    </citation>
    <scope>NUCLEOTIDE SEQUENCE [LARGE SCALE GENOMIC DNA]</scope>
    <source>
        <strain evidence="2 3">JCM 13318</strain>
    </source>
</reference>
<dbReference type="EMBL" id="BAAALX010000009">
    <property type="protein sequence ID" value="GAA1515644.1"/>
    <property type="molecule type" value="Genomic_DNA"/>
</dbReference>
<evidence type="ECO:0000313" key="3">
    <source>
        <dbReference type="Proteomes" id="UP001500177"/>
    </source>
</evidence>
<organism evidence="2 3">
    <name type="scientific">Brevibacterium permense</name>
    <dbReference type="NCBI Taxonomy" id="234834"/>
    <lineage>
        <taxon>Bacteria</taxon>
        <taxon>Bacillati</taxon>
        <taxon>Actinomycetota</taxon>
        <taxon>Actinomycetes</taxon>
        <taxon>Micrococcales</taxon>
        <taxon>Brevibacteriaceae</taxon>
        <taxon>Brevibacterium</taxon>
    </lineage>
</organism>
<dbReference type="SUPFAM" id="SSF51556">
    <property type="entry name" value="Metallo-dependent hydrolases"/>
    <property type="match status" value="1"/>
</dbReference>
<accession>A0ABN2AC12</accession>
<dbReference type="CDD" id="cd01310">
    <property type="entry name" value="TatD_DNAse"/>
    <property type="match status" value="1"/>
</dbReference>
<dbReference type="PIRSF" id="PIRSF005902">
    <property type="entry name" value="DNase_TatD"/>
    <property type="match status" value="1"/>
</dbReference>
<dbReference type="PROSITE" id="PS01137">
    <property type="entry name" value="TATD_1"/>
    <property type="match status" value="1"/>
</dbReference>
<protein>
    <submittedName>
        <fullName evidence="2">TatD family hydrolase</fullName>
    </submittedName>
</protein>
<dbReference type="GO" id="GO:0016787">
    <property type="term" value="F:hydrolase activity"/>
    <property type="evidence" value="ECO:0007669"/>
    <property type="project" value="UniProtKB-KW"/>
</dbReference>